<dbReference type="eggNOG" id="COG0697">
    <property type="taxonomic scope" value="Bacteria"/>
</dbReference>
<dbReference type="InterPro" id="IPR000620">
    <property type="entry name" value="EamA_dom"/>
</dbReference>
<evidence type="ECO:0000256" key="2">
    <source>
        <dbReference type="SAM" id="Phobius"/>
    </source>
</evidence>
<keyword evidence="2" id="KW-1133">Transmembrane helix</keyword>
<dbReference type="RefSeq" id="WP_006864112.1">
    <property type="nucleotide sequence ID" value="NZ_ACCL02000027.1"/>
</dbReference>
<feature type="transmembrane region" description="Helical" evidence="2">
    <location>
        <begin position="218"/>
        <end position="239"/>
    </location>
</feature>
<sequence>MEKNDRKKKTAPFLILLAGCLWGSMGIFVRTLNAWGMESFEIVALRSYVTMVCMLVLLVVFQRKLLKIRLRDIWCFLGTGLCSIVFFNYCYFRTIMETSMPVAAVLLYTAPVMVVLMSAVLFREKITPAKMAALVMVVIGCALVAGLVGNGHTLTPAGLLVGLGAGFGYALYSIFSRYALERGYHPLTILFYTFTFASVGVLPFADMGAVWDAVTADAAHAGISLVFGLVSTVVPYFVYTMGLSSVENGTASILASVEPVTASILGIVLFGDRVDAWQAAGMLLVFASIIICNLAPKETKGRACRERQA</sequence>
<dbReference type="AlphaFoldDB" id="C6LL13"/>
<protein>
    <submittedName>
        <fullName evidence="4">Membrane protein</fullName>
    </submittedName>
</protein>
<feature type="transmembrane region" description="Helical" evidence="2">
    <location>
        <begin position="251"/>
        <end position="270"/>
    </location>
</feature>
<feature type="transmembrane region" description="Helical" evidence="2">
    <location>
        <begin position="42"/>
        <end position="61"/>
    </location>
</feature>
<comment type="caution">
    <text evidence="4">The sequence shown here is derived from an EMBL/GenBank/DDBJ whole genome shotgun (WGS) entry which is preliminary data.</text>
</comment>
<dbReference type="STRING" id="168384.SAMN05660368_02487"/>
<comment type="similarity">
    <text evidence="1">Belongs to the EamA transporter family.</text>
</comment>
<evidence type="ECO:0000313" key="4">
    <source>
        <dbReference type="EMBL" id="EET58632.1"/>
    </source>
</evidence>
<evidence type="ECO:0000313" key="5">
    <source>
        <dbReference type="Proteomes" id="UP000005561"/>
    </source>
</evidence>
<dbReference type="Gene3D" id="1.10.3730.20">
    <property type="match status" value="2"/>
</dbReference>
<organism evidence="4 5">
    <name type="scientific">Marvinbryantia formatexigens DSM 14469</name>
    <dbReference type="NCBI Taxonomy" id="478749"/>
    <lineage>
        <taxon>Bacteria</taxon>
        <taxon>Bacillati</taxon>
        <taxon>Bacillota</taxon>
        <taxon>Clostridia</taxon>
        <taxon>Lachnospirales</taxon>
        <taxon>Lachnospiraceae</taxon>
        <taxon>Marvinbryantia</taxon>
    </lineage>
</organism>
<feature type="transmembrane region" description="Helical" evidence="2">
    <location>
        <begin position="129"/>
        <end position="148"/>
    </location>
</feature>
<feature type="transmembrane region" description="Helical" evidence="2">
    <location>
        <begin position="187"/>
        <end position="206"/>
    </location>
</feature>
<dbReference type="Pfam" id="PF00892">
    <property type="entry name" value="EamA"/>
    <property type="match status" value="2"/>
</dbReference>
<proteinExistence type="inferred from homology"/>
<evidence type="ECO:0000259" key="3">
    <source>
        <dbReference type="Pfam" id="PF00892"/>
    </source>
</evidence>
<feature type="domain" description="EamA" evidence="3">
    <location>
        <begin position="12"/>
        <end position="144"/>
    </location>
</feature>
<feature type="transmembrane region" description="Helical" evidence="2">
    <location>
        <begin position="73"/>
        <end position="96"/>
    </location>
</feature>
<name>C6LL13_9FIRM</name>
<dbReference type="SUPFAM" id="SSF103481">
    <property type="entry name" value="Multidrug resistance efflux transporter EmrE"/>
    <property type="match status" value="2"/>
</dbReference>
<dbReference type="EMBL" id="ACCL02000027">
    <property type="protein sequence ID" value="EET58632.1"/>
    <property type="molecule type" value="Genomic_DNA"/>
</dbReference>
<feature type="domain" description="EamA" evidence="3">
    <location>
        <begin position="158"/>
        <end position="292"/>
    </location>
</feature>
<dbReference type="Proteomes" id="UP000005561">
    <property type="component" value="Unassembled WGS sequence"/>
</dbReference>
<dbReference type="PROSITE" id="PS51257">
    <property type="entry name" value="PROKAR_LIPOPROTEIN"/>
    <property type="match status" value="1"/>
</dbReference>
<dbReference type="PANTHER" id="PTHR22911:SF79">
    <property type="entry name" value="MOBA-LIKE NTP TRANSFERASE DOMAIN-CONTAINING PROTEIN"/>
    <property type="match status" value="1"/>
</dbReference>
<dbReference type="OrthoDB" id="9810818at2"/>
<gene>
    <name evidence="4" type="ORF">BRYFOR_09360</name>
</gene>
<dbReference type="PANTHER" id="PTHR22911">
    <property type="entry name" value="ACYL-MALONYL CONDENSING ENZYME-RELATED"/>
    <property type="match status" value="1"/>
</dbReference>
<dbReference type="InterPro" id="IPR037185">
    <property type="entry name" value="EmrE-like"/>
</dbReference>
<reference evidence="4" key="1">
    <citation type="submission" date="2009-07" db="EMBL/GenBank/DDBJ databases">
        <authorList>
            <person name="Weinstock G."/>
            <person name="Sodergren E."/>
            <person name="Clifton S."/>
            <person name="Fulton L."/>
            <person name="Fulton B."/>
            <person name="Courtney L."/>
            <person name="Fronick C."/>
            <person name="Harrison M."/>
            <person name="Strong C."/>
            <person name="Farmer C."/>
            <person name="Delahaunty K."/>
            <person name="Markovic C."/>
            <person name="Hall O."/>
            <person name="Minx P."/>
            <person name="Tomlinson C."/>
            <person name="Mitreva M."/>
            <person name="Nelson J."/>
            <person name="Hou S."/>
            <person name="Wollam A."/>
            <person name="Pepin K.H."/>
            <person name="Johnson M."/>
            <person name="Bhonagiri V."/>
            <person name="Nash W.E."/>
            <person name="Warren W."/>
            <person name="Chinwalla A."/>
            <person name="Mardis E.R."/>
            <person name="Wilson R.K."/>
        </authorList>
    </citation>
    <scope>NUCLEOTIDE SEQUENCE [LARGE SCALE GENOMIC DNA]</scope>
    <source>
        <strain evidence="4">DSM 14469</strain>
    </source>
</reference>
<feature type="transmembrane region" description="Helical" evidence="2">
    <location>
        <begin position="276"/>
        <end position="295"/>
    </location>
</feature>
<keyword evidence="2" id="KW-0472">Membrane</keyword>
<feature type="transmembrane region" description="Helical" evidence="2">
    <location>
        <begin position="102"/>
        <end position="122"/>
    </location>
</feature>
<dbReference type="GO" id="GO:0016020">
    <property type="term" value="C:membrane"/>
    <property type="evidence" value="ECO:0007669"/>
    <property type="project" value="InterPro"/>
</dbReference>
<feature type="transmembrane region" description="Helical" evidence="2">
    <location>
        <begin position="154"/>
        <end position="175"/>
    </location>
</feature>
<evidence type="ECO:0000256" key="1">
    <source>
        <dbReference type="ARBA" id="ARBA00007362"/>
    </source>
</evidence>
<keyword evidence="2" id="KW-0812">Transmembrane</keyword>
<keyword evidence="5" id="KW-1185">Reference proteome</keyword>
<accession>C6LL13</accession>